<gene>
    <name evidence="2" type="ORF">SPHA_63115</name>
</gene>
<feature type="transmembrane region" description="Helical" evidence="1">
    <location>
        <begin position="37"/>
        <end position="60"/>
    </location>
</feature>
<keyword evidence="1" id="KW-0472">Membrane</keyword>
<dbReference type="AlphaFoldDB" id="A0A812DVT5"/>
<keyword evidence="1" id="KW-1133">Transmembrane helix</keyword>
<feature type="transmembrane region" description="Helical" evidence="1">
    <location>
        <begin position="140"/>
        <end position="160"/>
    </location>
</feature>
<protein>
    <submittedName>
        <fullName evidence="2">Uncharacterized protein</fullName>
    </submittedName>
</protein>
<accession>A0A812DVT5</accession>
<organism evidence="2 3">
    <name type="scientific">Acanthosepion pharaonis</name>
    <name type="common">Pharaoh cuttlefish</name>
    <name type="synonym">Sepia pharaonis</name>
    <dbReference type="NCBI Taxonomy" id="158019"/>
    <lineage>
        <taxon>Eukaryota</taxon>
        <taxon>Metazoa</taxon>
        <taxon>Spiralia</taxon>
        <taxon>Lophotrochozoa</taxon>
        <taxon>Mollusca</taxon>
        <taxon>Cephalopoda</taxon>
        <taxon>Coleoidea</taxon>
        <taxon>Decapodiformes</taxon>
        <taxon>Sepiida</taxon>
        <taxon>Sepiina</taxon>
        <taxon>Sepiidae</taxon>
        <taxon>Acanthosepion</taxon>
    </lineage>
</organism>
<comment type="caution">
    <text evidence="2">The sequence shown here is derived from an EMBL/GenBank/DDBJ whole genome shotgun (WGS) entry which is preliminary data.</text>
</comment>
<evidence type="ECO:0000256" key="1">
    <source>
        <dbReference type="SAM" id="Phobius"/>
    </source>
</evidence>
<keyword evidence="3" id="KW-1185">Reference proteome</keyword>
<name>A0A812DVT5_ACAPH</name>
<proteinExistence type="predicted"/>
<keyword evidence="1" id="KW-0812">Transmembrane</keyword>
<dbReference type="EMBL" id="CAHIKZ030004529">
    <property type="protein sequence ID" value="CAE1311773.1"/>
    <property type="molecule type" value="Genomic_DNA"/>
</dbReference>
<evidence type="ECO:0000313" key="3">
    <source>
        <dbReference type="Proteomes" id="UP000597762"/>
    </source>
</evidence>
<evidence type="ECO:0000313" key="2">
    <source>
        <dbReference type="EMBL" id="CAE1311773.1"/>
    </source>
</evidence>
<feature type="transmembrane region" description="Helical" evidence="1">
    <location>
        <begin position="107"/>
        <end position="128"/>
    </location>
</feature>
<sequence length="176" mass="20142">MGERDGECLKIVRFPPLFLSYLATDKRQLPNALAFQILPLIVSFGISHFLIFFSFAVLFLPYRILPFFLLCLQRQLSNLPTHFSLFYDLDYCLSFSTHSFPPSPRSLVSFNITADYVIVLLLLLSHLYHILSLHPSSTPVLFISYPFLLIFSSVSPSTFYPSSFSAAAKFSYPFLF</sequence>
<reference evidence="2" key="1">
    <citation type="submission" date="2021-01" db="EMBL/GenBank/DDBJ databases">
        <authorList>
            <person name="Li R."/>
            <person name="Bekaert M."/>
        </authorList>
    </citation>
    <scope>NUCLEOTIDE SEQUENCE</scope>
    <source>
        <strain evidence="2">Farmed</strain>
    </source>
</reference>
<dbReference type="Proteomes" id="UP000597762">
    <property type="component" value="Unassembled WGS sequence"/>
</dbReference>